<dbReference type="SMART" id="SM00233">
    <property type="entry name" value="PH"/>
    <property type="match status" value="1"/>
</dbReference>
<feature type="region of interest" description="Disordered" evidence="8">
    <location>
        <begin position="58"/>
        <end position="83"/>
    </location>
</feature>
<keyword evidence="3" id="KW-0344">Guanine-nucleotide releasing factor</keyword>
<dbReference type="PROSITE" id="PS50178">
    <property type="entry name" value="ZF_FYVE"/>
    <property type="match status" value="1"/>
</dbReference>
<dbReference type="PROSITE" id="PS50003">
    <property type="entry name" value="PH_DOMAIN"/>
    <property type="match status" value="1"/>
</dbReference>
<evidence type="ECO:0000256" key="2">
    <source>
        <dbReference type="ARBA" id="ARBA00022490"/>
    </source>
</evidence>
<protein>
    <submittedName>
        <fullName evidence="11">Rho/rac guanine nucleotide exchange factor/faciogenital dysplasia protein 3</fullName>
    </submittedName>
</protein>
<dbReference type="Gene3D" id="3.30.40.10">
    <property type="entry name" value="Zinc/RING finger domain, C3HC4 (zinc finger)"/>
    <property type="match status" value="1"/>
</dbReference>
<dbReference type="SUPFAM" id="SSF50729">
    <property type="entry name" value="PH domain-like"/>
    <property type="match status" value="1"/>
</dbReference>
<evidence type="ECO:0000256" key="3">
    <source>
        <dbReference type="ARBA" id="ARBA00022658"/>
    </source>
</evidence>
<proteinExistence type="predicted"/>
<evidence type="ECO:0000313" key="11">
    <source>
        <dbReference type="EMBL" id="JAP82504.1"/>
    </source>
</evidence>
<evidence type="ECO:0000256" key="6">
    <source>
        <dbReference type="ARBA" id="ARBA00022833"/>
    </source>
</evidence>
<dbReference type="Gene3D" id="2.30.29.30">
    <property type="entry name" value="Pleckstrin-homology domain (PH domain)/Phosphotyrosine-binding domain (PTB)"/>
    <property type="match status" value="1"/>
</dbReference>
<keyword evidence="6" id="KW-0862">Zinc</keyword>
<dbReference type="InterPro" id="IPR013083">
    <property type="entry name" value="Znf_RING/FYVE/PHD"/>
</dbReference>
<dbReference type="PANTHER" id="PTHR12673">
    <property type="entry name" value="FACIOGENITAL DYSPLASIA PROTEIN"/>
    <property type="match status" value="1"/>
</dbReference>
<keyword evidence="2" id="KW-0963">Cytoplasm</keyword>
<evidence type="ECO:0000259" key="9">
    <source>
        <dbReference type="PROSITE" id="PS50003"/>
    </source>
</evidence>
<evidence type="ECO:0000256" key="8">
    <source>
        <dbReference type="SAM" id="MobiDB-lite"/>
    </source>
</evidence>
<dbReference type="InterPro" id="IPR001849">
    <property type="entry name" value="PH_domain"/>
</dbReference>
<evidence type="ECO:0000259" key="10">
    <source>
        <dbReference type="PROSITE" id="PS50178"/>
    </source>
</evidence>
<dbReference type="InterPro" id="IPR017455">
    <property type="entry name" value="Znf_FYVE-rel"/>
</dbReference>
<dbReference type="PANTHER" id="PTHR12673:SF159">
    <property type="entry name" value="LD03170P"/>
    <property type="match status" value="1"/>
</dbReference>
<dbReference type="AlphaFoldDB" id="A0A131YTG5"/>
<name>A0A131YTG5_RHIAP</name>
<dbReference type="InterPro" id="IPR051092">
    <property type="entry name" value="FYVE_RhoGEF_PH"/>
</dbReference>
<comment type="subcellular location">
    <subcellularLocation>
        <location evidence="1">Cytoplasm</location>
    </subcellularLocation>
</comment>
<keyword evidence="5 7" id="KW-0863">Zinc-finger</keyword>
<accession>A0A131YTG5</accession>
<dbReference type="EMBL" id="GEDV01006053">
    <property type="protein sequence ID" value="JAP82504.1"/>
    <property type="molecule type" value="Transcribed_RNA"/>
</dbReference>
<dbReference type="GO" id="GO:0005085">
    <property type="term" value="F:guanyl-nucleotide exchange factor activity"/>
    <property type="evidence" value="ECO:0007669"/>
    <property type="project" value="UniProtKB-KW"/>
</dbReference>
<dbReference type="GO" id="GO:0005737">
    <property type="term" value="C:cytoplasm"/>
    <property type="evidence" value="ECO:0007669"/>
    <property type="project" value="UniProtKB-SubCell"/>
</dbReference>
<sequence length="193" mass="21681">MCQLCTSGFTFTHRRHHCRACGKVVCATCSSHRLPLPYLGSEKPVRICDDCFRSLQSGGEPRDHQEADGDGEQGQGRRKKPGGVLQEVAANDLGSSMSGYLHHWSKKAWKRQWFVIKEHVLYVYKASEDVAALRTVPLLGYQVGAVTKGFEEVPREQLFLLEHTGLDPLIFYADTSDLAARWREAMEEATKLS</sequence>
<evidence type="ECO:0000256" key="4">
    <source>
        <dbReference type="ARBA" id="ARBA00022723"/>
    </source>
</evidence>
<dbReference type="InterPro" id="IPR000306">
    <property type="entry name" value="Znf_FYVE"/>
</dbReference>
<dbReference type="Pfam" id="PF00169">
    <property type="entry name" value="PH"/>
    <property type="match status" value="1"/>
</dbReference>
<dbReference type="InterPro" id="IPR011993">
    <property type="entry name" value="PH-like_dom_sf"/>
</dbReference>
<dbReference type="GO" id="GO:0008270">
    <property type="term" value="F:zinc ion binding"/>
    <property type="evidence" value="ECO:0007669"/>
    <property type="project" value="UniProtKB-KW"/>
</dbReference>
<evidence type="ECO:0000256" key="1">
    <source>
        <dbReference type="ARBA" id="ARBA00004496"/>
    </source>
</evidence>
<dbReference type="SMART" id="SM00064">
    <property type="entry name" value="FYVE"/>
    <property type="match status" value="1"/>
</dbReference>
<organism evidence="11">
    <name type="scientific">Rhipicephalus appendiculatus</name>
    <name type="common">Brown ear tick</name>
    <dbReference type="NCBI Taxonomy" id="34631"/>
    <lineage>
        <taxon>Eukaryota</taxon>
        <taxon>Metazoa</taxon>
        <taxon>Ecdysozoa</taxon>
        <taxon>Arthropoda</taxon>
        <taxon>Chelicerata</taxon>
        <taxon>Arachnida</taxon>
        <taxon>Acari</taxon>
        <taxon>Parasitiformes</taxon>
        <taxon>Ixodida</taxon>
        <taxon>Ixodoidea</taxon>
        <taxon>Ixodidae</taxon>
        <taxon>Rhipicephalinae</taxon>
        <taxon>Rhipicephalus</taxon>
        <taxon>Rhipicephalus</taxon>
    </lineage>
</organism>
<evidence type="ECO:0000256" key="7">
    <source>
        <dbReference type="PROSITE-ProRule" id="PRU00091"/>
    </source>
</evidence>
<feature type="domain" description="PH" evidence="9">
    <location>
        <begin position="94"/>
        <end position="191"/>
    </location>
</feature>
<reference evidence="11" key="1">
    <citation type="journal article" date="2016" name="Ticks Tick Borne Dis.">
        <title>De novo assembly and annotation of the salivary gland transcriptome of Rhipicephalus appendiculatus male and female ticks during blood feeding.</title>
        <authorList>
            <person name="de Castro M.H."/>
            <person name="de Klerk D."/>
            <person name="Pienaar R."/>
            <person name="Latif A.A."/>
            <person name="Rees D.J."/>
            <person name="Mans B.J."/>
        </authorList>
    </citation>
    <scope>NUCLEOTIDE SEQUENCE</scope>
    <source>
        <tissue evidence="11">Salivary glands</tissue>
    </source>
</reference>
<keyword evidence="4" id="KW-0479">Metal-binding</keyword>
<evidence type="ECO:0000256" key="5">
    <source>
        <dbReference type="ARBA" id="ARBA00022771"/>
    </source>
</evidence>
<feature type="domain" description="FYVE-type" evidence="10">
    <location>
        <begin position="1"/>
        <end position="56"/>
    </location>
</feature>
<dbReference type="Pfam" id="PF01363">
    <property type="entry name" value="FYVE"/>
    <property type="match status" value="1"/>
</dbReference>